<gene>
    <name evidence="5" type="ORF">FH972_022975</name>
</gene>
<accession>A0A5N6KU65</accession>
<evidence type="ECO:0000256" key="1">
    <source>
        <dbReference type="ARBA" id="ARBA00022574"/>
    </source>
</evidence>
<dbReference type="EMBL" id="VIBQ01000013">
    <property type="protein sequence ID" value="KAB8345921.1"/>
    <property type="molecule type" value="Genomic_DNA"/>
</dbReference>
<dbReference type="SMART" id="SM00320">
    <property type="entry name" value="WD40"/>
    <property type="match status" value="4"/>
</dbReference>
<protein>
    <submittedName>
        <fullName evidence="5">Uncharacterized protein</fullName>
    </submittedName>
</protein>
<dbReference type="GO" id="GO:0051286">
    <property type="term" value="C:cell tip"/>
    <property type="evidence" value="ECO:0007669"/>
    <property type="project" value="TreeGrafter"/>
</dbReference>
<dbReference type="SUPFAM" id="SSF50978">
    <property type="entry name" value="WD40 repeat-like"/>
    <property type="match status" value="1"/>
</dbReference>
<feature type="region of interest" description="Disordered" evidence="4">
    <location>
        <begin position="353"/>
        <end position="406"/>
    </location>
</feature>
<dbReference type="GO" id="GO:0005634">
    <property type="term" value="C:nucleus"/>
    <property type="evidence" value="ECO:0007669"/>
    <property type="project" value="TreeGrafter"/>
</dbReference>
<keyword evidence="1 3" id="KW-0853">WD repeat</keyword>
<dbReference type="PROSITE" id="PS50294">
    <property type="entry name" value="WD_REPEATS_REGION"/>
    <property type="match status" value="1"/>
</dbReference>
<keyword evidence="6" id="KW-1185">Reference proteome</keyword>
<dbReference type="PANTHER" id="PTHR14107">
    <property type="entry name" value="WD REPEAT PROTEIN"/>
    <property type="match status" value="1"/>
</dbReference>
<sequence length="477" mass="52702">MVKSSSSFISRVTPHDVPTKRMAEHDPAGIYAFLNINRAFMWLDLSAEDRVGTPATSNMTGLTIEHPKVEPISKILFTKAFALCHDVNKVTLSSTNCDMVMGFNASDFLWWDPPTQKYSRLNKNGAITKSPPIEVKWIPGSENLFMAAHRDGTLIVYDKEKEDAPFVPEDDPSVQSPNRPRMLVRKSIQSKNQKTNPVAHYKIARDRIRGFAFSPAGQHVATVCDDGKLRIIDLAREELVDVQPSYYGALTCVTWSPDGLYLLTGGEDDTVSIWSVTERALVARCNGHKSWVSGVAFDPWRCDDQGNYRFASVGEDCRLLIWDFSPGMLARPRAASVRYNSISSVAVSRSQSSTTVQRLGAATPTQTRKGPSAEALETSPADDDDDDDDNIATNATTSGLAHPVVPRAECPKLPPVLSKIVDVHPLSWLEFTEDSLLVACKSGHVRRWERPAEADESTPMGMHKHNGSLSFANPFVK</sequence>
<feature type="repeat" description="WD" evidence="3">
    <location>
        <begin position="243"/>
        <end position="284"/>
    </location>
</feature>
<evidence type="ECO:0000313" key="5">
    <source>
        <dbReference type="EMBL" id="KAB8345921.1"/>
    </source>
</evidence>
<dbReference type="PANTHER" id="PTHR14107:SF16">
    <property type="entry name" value="AT02583P"/>
    <property type="match status" value="1"/>
</dbReference>
<dbReference type="GO" id="GO:0032153">
    <property type="term" value="C:cell division site"/>
    <property type="evidence" value="ECO:0007669"/>
    <property type="project" value="TreeGrafter"/>
</dbReference>
<name>A0A5N6KU65_9ROSI</name>
<dbReference type="InterPro" id="IPR051362">
    <property type="entry name" value="WD_repeat_creC_regulators"/>
</dbReference>
<comment type="caution">
    <text evidence="5">The sequence shown here is derived from an EMBL/GenBank/DDBJ whole genome shotgun (WGS) entry which is preliminary data.</text>
</comment>
<reference evidence="5 6" key="1">
    <citation type="submission" date="2019-06" db="EMBL/GenBank/DDBJ databases">
        <title>A chromosomal-level reference genome of Carpinus fangiana (Coryloideae, Betulaceae).</title>
        <authorList>
            <person name="Yang X."/>
            <person name="Wang Z."/>
            <person name="Zhang L."/>
            <person name="Hao G."/>
            <person name="Liu J."/>
            <person name="Yang Y."/>
        </authorList>
    </citation>
    <scope>NUCLEOTIDE SEQUENCE [LARGE SCALE GENOMIC DNA]</scope>
    <source>
        <strain evidence="5">Cfa_2016G</strain>
        <tissue evidence="5">Leaf</tissue>
    </source>
</reference>
<dbReference type="OrthoDB" id="3367at2759"/>
<proteinExistence type="predicted"/>
<dbReference type="Proteomes" id="UP000327013">
    <property type="component" value="Unassembled WGS sequence"/>
</dbReference>
<dbReference type="PROSITE" id="PS50082">
    <property type="entry name" value="WD_REPEATS_2"/>
    <property type="match status" value="1"/>
</dbReference>
<organism evidence="5 6">
    <name type="scientific">Carpinus fangiana</name>
    <dbReference type="NCBI Taxonomy" id="176857"/>
    <lineage>
        <taxon>Eukaryota</taxon>
        <taxon>Viridiplantae</taxon>
        <taxon>Streptophyta</taxon>
        <taxon>Embryophyta</taxon>
        <taxon>Tracheophyta</taxon>
        <taxon>Spermatophyta</taxon>
        <taxon>Magnoliopsida</taxon>
        <taxon>eudicotyledons</taxon>
        <taxon>Gunneridae</taxon>
        <taxon>Pentapetalae</taxon>
        <taxon>rosids</taxon>
        <taxon>fabids</taxon>
        <taxon>Fagales</taxon>
        <taxon>Betulaceae</taxon>
        <taxon>Carpinus</taxon>
    </lineage>
</organism>
<feature type="compositionally biased region" description="Acidic residues" evidence="4">
    <location>
        <begin position="380"/>
        <end position="390"/>
    </location>
</feature>
<dbReference type="InterPro" id="IPR001680">
    <property type="entry name" value="WD40_rpt"/>
</dbReference>
<evidence type="ECO:0000313" key="6">
    <source>
        <dbReference type="Proteomes" id="UP000327013"/>
    </source>
</evidence>
<evidence type="ECO:0000256" key="4">
    <source>
        <dbReference type="SAM" id="MobiDB-lite"/>
    </source>
</evidence>
<dbReference type="Gene3D" id="2.130.10.10">
    <property type="entry name" value="YVTN repeat-like/Quinoprotein amine dehydrogenase"/>
    <property type="match status" value="1"/>
</dbReference>
<dbReference type="Pfam" id="PF00400">
    <property type="entry name" value="WD40"/>
    <property type="match status" value="3"/>
</dbReference>
<dbReference type="GO" id="GO:0045013">
    <property type="term" value="P:carbon catabolite repression of transcription"/>
    <property type="evidence" value="ECO:0007669"/>
    <property type="project" value="TreeGrafter"/>
</dbReference>
<evidence type="ECO:0000256" key="2">
    <source>
        <dbReference type="ARBA" id="ARBA00022737"/>
    </source>
</evidence>
<evidence type="ECO:0000256" key="3">
    <source>
        <dbReference type="PROSITE-ProRule" id="PRU00221"/>
    </source>
</evidence>
<dbReference type="InterPro" id="IPR036322">
    <property type="entry name" value="WD40_repeat_dom_sf"/>
</dbReference>
<dbReference type="InterPro" id="IPR015943">
    <property type="entry name" value="WD40/YVTN_repeat-like_dom_sf"/>
</dbReference>
<dbReference type="EMBL" id="VIBQ01000013">
    <property type="protein sequence ID" value="KAB8345922.1"/>
    <property type="molecule type" value="Genomic_DNA"/>
</dbReference>
<keyword evidence="2" id="KW-0677">Repeat</keyword>
<dbReference type="AlphaFoldDB" id="A0A5N6KU65"/>